<dbReference type="Proteomes" id="UP001497382">
    <property type="component" value="Unassembled WGS sequence"/>
</dbReference>
<comment type="caution">
    <text evidence="1">The sequence shown here is derived from an EMBL/GenBank/DDBJ whole genome shotgun (WGS) entry which is preliminary data.</text>
</comment>
<reference evidence="1 2" key="1">
    <citation type="submission" date="2024-04" db="EMBL/GenBank/DDBJ databases">
        <authorList>
            <person name="Rising A."/>
            <person name="Reimegard J."/>
            <person name="Sonavane S."/>
            <person name="Akerstrom W."/>
            <person name="Nylinder S."/>
            <person name="Hedman E."/>
            <person name="Kallberg Y."/>
        </authorList>
    </citation>
    <scope>NUCLEOTIDE SEQUENCE [LARGE SCALE GENOMIC DNA]</scope>
</reference>
<evidence type="ECO:0000313" key="2">
    <source>
        <dbReference type="Proteomes" id="UP001497382"/>
    </source>
</evidence>
<keyword evidence="2" id="KW-1185">Reference proteome</keyword>
<sequence length="51" mass="5810">MSDLAAIKKYNDRTIPGLVFLPHIHPKQSRSDLCSRNGSRTWHTPVVIHKS</sequence>
<protein>
    <submittedName>
        <fullName evidence="1">Uncharacterized protein</fullName>
    </submittedName>
</protein>
<name>A0AAV1ZKR7_9ARAC</name>
<proteinExistence type="predicted"/>
<organism evidence="1 2">
    <name type="scientific">Larinioides sclopetarius</name>
    <dbReference type="NCBI Taxonomy" id="280406"/>
    <lineage>
        <taxon>Eukaryota</taxon>
        <taxon>Metazoa</taxon>
        <taxon>Ecdysozoa</taxon>
        <taxon>Arthropoda</taxon>
        <taxon>Chelicerata</taxon>
        <taxon>Arachnida</taxon>
        <taxon>Araneae</taxon>
        <taxon>Araneomorphae</taxon>
        <taxon>Entelegynae</taxon>
        <taxon>Araneoidea</taxon>
        <taxon>Araneidae</taxon>
        <taxon>Larinioides</taxon>
    </lineage>
</organism>
<gene>
    <name evidence="1" type="ORF">LARSCL_LOCUS6322</name>
</gene>
<dbReference type="EMBL" id="CAXIEN010000060">
    <property type="protein sequence ID" value="CAL1272340.1"/>
    <property type="molecule type" value="Genomic_DNA"/>
</dbReference>
<accession>A0AAV1ZKR7</accession>
<evidence type="ECO:0000313" key="1">
    <source>
        <dbReference type="EMBL" id="CAL1272340.1"/>
    </source>
</evidence>
<dbReference type="AlphaFoldDB" id="A0AAV1ZKR7"/>